<name>A0AAP0PDQ7_9MAGN</name>
<accession>A0AAP0PDQ7</accession>
<sequence>MKILKEIAYDNGITSLHLDQEQTNMVKEVLGPNILSRAWIWVMSSIIEE</sequence>
<organism evidence="1 2">
    <name type="scientific">Stephania cephalantha</name>
    <dbReference type="NCBI Taxonomy" id="152367"/>
    <lineage>
        <taxon>Eukaryota</taxon>
        <taxon>Viridiplantae</taxon>
        <taxon>Streptophyta</taxon>
        <taxon>Embryophyta</taxon>
        <taxon>Tracheophyta</taxon>
        <taxon>Spermatophyta</taxon>
        <taxon>Magnoliopsida</taxon>
        <taxon>Ranunculales</taxon>
        <taxon>Menispermaceae</taxon>
        <taxon>Menispermoideae</taxon>
        <taxon>Cissampelideae</taxon>
        <taxon>Stephania</taxon>
    </lineage>
</organism>
<evidence type="ECO:0000313" key="2">
    <source>
        <dbReference type="Proteomes" id="UP001419268"/>
    </source>
</evidence>
<dbReference type="EMBL" id="JBBNAG010000004">
    <property type="protein sequence ID" value="KAK9140377.1"/>
    <property type="molecule type" value="Genomic_DNA"/>
</dbReference>
<protein>
    <submittedName>
        <fullName evidence="1">Uncharacterized protein</fullName>
    </submittedName>
</protein>
<comment type="caution">
    <text evidence="1">The sequence shown here is derived from an EMBL/GenBank/DDBJ whole genome shotgun (WGS) entry which is preliminary data.</text>
</comment>
<dbReference type="AlphaFoldDB" id="A0AAP0PDQ7"/>
<evidence type="ECO:0000313" key="1">
    <source>
        <dbReference type="EMBL" id="KAK9140377.1"/>
    </source>
</evidence>
<keyword evidence="2" id="KW-1185">Reference proteome</keyword>
<gene>
    <name evidence="1" type="ORF">Scep_010058</name>
</gene>
<reference evidence="1 2" key="1">
    <citation type="submission" date="2024-01" db="EMBL/GenBank/DDBJ databases">
        <title>Genome assemblies of Stephania.</title>
        <authorList>
            <person name="Yang L."/>
        </authorList>
    </citation>
    <scope>NUCLEOTIDE SEQUENCE [LARGE SCALE GENOMIC DNA]</scope>
    <source>
        <strain evidence="1">JXDWG</strain>
        <tissue evidence="1">Leaf</tissue>
    </source>
</reference>
<dbReference type="Proteomes" id="UP001419268">
    <property type="component" value="Unassembled WGS sequence"/>
</dbReference>
<proteinExistence type="predicted"/>